<keyword evidence="2" id="KW-1185">Reference proteome</keyword>
<organism evidence="1 2">
    <name type="scientific">Mycena albidolilacea</name>
    <dbReference type="NCBI Taxonomy" id="1033008"/>
    <lineage>
        <taxon>Eukaryota</taxon>
        <taxon>Fungi</taxon>
        <taxon>Dikarya</taxon>
        <taxon>Basidiomycota</taxon>
        <taxon>Agaricomycotina</taxon>
        <taxon>Agaricomycetes</taxon>
        <taxon>Agaricomycetidae</taxon>
        <taxon>Agaricales</taxon>
        <taxon>Marasmiineae</taxon>
        <taxon>Mycenaceae</taxon>
        <taxon>Mycena</taxon>
    </lineage>
</organism>
<reference evidence="1" key="1">
    <citation type="submission" date="2023-03" db="EMBL/GenBank/DDBJ databases">
        <title>Massive genome expansion in bonnet fungi (Mycena s.s.) driven by repeated elements and novel gene families across ecological guilds.</title>
        <authorList>
            <consortium name="Lawrence Berkeley National Laboratory"/>
            <person name="Harder C.B."/>
            <person name="Miyauchi S."/>
            <person name="Viragh M."/>
            <person name="Kuo A."/>
            <person name="Thoen E."/>
            <person name="Andreopoulos B."/>
            <person name="Lu D."/>
            <person name="Skrede I."/>
            <person name="Drula E."/>
            <person name="Henrissat B."/>
            <person name="Morin E."/>
            <person name="Kohler A."/>
            <person name="Barry K."/>
            <person name="LaButti K."/>
            <person name="Morin E."/>
            <person name="Salamov A."/>
            <person name="Lipzen A."/>
            <person name="Mereny Z."/>
            <person name="Hegedus B."/>
            <person name="Baldrian P."/>
            <person name="Stursova M."/>
            <person name="Weitz H."/>
            <person name="Taylor A."/>
            <person name="Grigoriev I.V."/>
            <person name="Nagy L.G."/>
            <person name="Martin F."/>
            <person name="Kauserud H."/>
        </authorList>
    </citation>
    <scope>NUCLEOTIDE SEQUENCE</scope>
    <source>
        <strain evidence="1">CBHHK002</strain>
    </source>
</reference>
<evidence type="ECO:0000313" key="1">
    <source>
        <dbReference type="EMBL" id="KAJ7331299.1"/>
    </source>
</evidence>
<dbReference type="InterPro" id="IPR010255">
    <property type="entry name" value="Haem_peroxidase_sf"/>
</dbReference>
<dbReference type="EMBL" id="JARIHO010000035">
    <property type="protein sequence ID" value="KAJ7331299.1"/>
    <property type="molecule type" value="Genomic_DNA"/>
</dbReference>
<dbReference type="GO" id="GO:0006979">
    <property type="term" value="P:response to oxidative stress"/>
    <property type="evidence" value="ECO:0007669"/>
    <property type="project" value="InterPro"/>
</dbReference>
<name>A0AAD7EK90_9AGAR</name>
<dbReference type="GO" id="GO:0020037">
    <property type="term" value="F:heme binding"/>
    <property type="evidence" value="ECO:0007669"/>
    <property type="project" value="InterPro"/>
</dbReference>
<evidence type="ECO:0000313" key="2">
    <source>
        <dbReference type="Proteomes" id="UP001218218"/>
    </source>
</evidence>
<dbReference type="Proteomes" id="UP001218218">
    <property type="component" value="Unassembled WGS sequence"/>
</dbReference>
<gene>
    <name evidence="1" type="ORF">DFH08DRAFT_814615</name>
</gene>
<sequence length="285" mass="30639">MGTISAIAGCGGPTIPFRGGQIDMTEAGPETVSGLNATEMIGLVVCGHSLVIKTNFPLIVTKDEPTSIKTFASTIGFDNMIDDNVTMQQTYRALNFKVTNTLLFPQGRCSVGSFQVNTASVSLLATLQGIATFKSYRFNAAVDLAISISHFWFEVNNNGSEPIVVDNHSANYVIDQDILMFNAWCTSATQAGLTFVMAVKDPLGMATVAMTTTVARSLEIPVTSTVTTGFQFNFAVHLLADRYTFYSAAITNKDLSNTIHVNVDGTVYEGIARVWVTCASSRVDP</sequence>
<proteinExistence type="predicted"/>
<dbReference type="SUPFAM" id="SSF48113">
    <property type="entry name" value="Heme-dependent peroxidases"/>
    <property type="match status" value="1"/>
</dbReference>
<dbReference type="GO" id="GO:0004601">
    <property type="term" value="F:peroxidase activity"/>
    <property type="evidence" value="ECO:0007669"/>
    <property type="project" value="InterPro"/>
</dbReference>
<comment type="caution">
    <text evidence="1">The sequence shown here is derived from an EMBL/GenBank/DDBJ whole genome shotgun (WGS) entry which is preliminary data.</text>
</comment>
<dbReference type="AlphaFoldDB" id="A0AAD7EK90"/>
<accession>A0AAD7EK90</accession>
<protein>
    <submittedName>
        <fullName evidence="1">Uncharacterized protein</fullName>
    </submittedName>
</protein>